<proteinExistence type="inferred from homology"/>
<evidence type="ECO:0000256" key="3">
    <source>
        <dbReference type="ARBA" id="ARBA00022448"/>
    </source>
</evidence>
<dbReference type="Pfam" id="PF00324">
    <property type="entry name" value="AA_permease"/>
    <property type="match status" value="1"/>
</dbReference>
<dbReference type="PIRSF" id="PIRSF006060">
    <property type="entry name" value="AA_transporter"/>
    <property type="match status" value="1"/>
</dbReference>
<sequence length="590" mass="64830">MRQYEEEGEYKVNTSVFFPDDDVWTIPSRHRIITGRKVKPKRTPWQRFKNSFRPMIVDPVDPNLNDIQKSNLRAAKAPLRRNLKNRHLQMIAIGGAVGTGLFVGSGVALSQGGPAALLIAWTLTGSMLYCTVQALGELAVTFPVSGSFVQYNTRFISPAWGFCMAWNYAIQWLVVMPLELVAASLSIKFWNSTVSSAAWVSIFFVIIAAINMCGVRGYGEAEFVFSSLKVLAVIGFIILGVVLDCGGGPVKGYIGGKYWHDPGAFAAGFKGVCSVFVTAAFSFGGTELCGLAAAEAENPRKSIPSATKQVFWRITLFYVISLLLVGLLVPYTDPALLDGTSSVDAKASPFVIAIKIHGISGLPSVMNAVIMIAVLSVGNSSVFGSSRSLASLAEMGMAPKFFGYIDRMGRPLVGIGISLAFGLLCYLAATPQEGQVFTWLLALSGLSGVFTWGSVCACHIRFRQVLKSKGRGIDELPFTSQVGVIGSWWGLIMNIIILIAQFWIALFPLGGSPNAEDFFEAYLTVPVLIVCYFGYIIWKRDFTLFVRNRDCDIDTGRRDMDLERVKMEIVQERAYIASKPIYYRIYRFWC</sequence>
<feature type="transmembrane region" description="Helical" evidence="9">
    <location>
        <begin position="368"/>
        <end position="390"/>
    </location>
</feature>
<feature type="transmembrane region" description="Helical" evidence="9">
    <location>
        <begin position="223"/>
        <end position="243"/>
    </location>
</feature>
<dbReference type="PROSITE" id="PS00218">
    <property type="entry name" value="AMINO_ACID_PERMEASE_1"/>
    <property type="match status" value="1"/>
</dbReference>
<evidence type="ECO:0000256" key="1">
    <source>
        <dbReference type="ARBA" id="ARBA00004651"/>
    </source>
</evidence>
<keyword evidence="8 9" id="KW-0472">Membrane</keyword>
<feature type="domain" description="Amino acid permease/ SLC12A" evidence="10">
    <location>
        <begin position="87"/>
        <end position="545"/>
    </location>
</feature>
<evidence type="ECO:0000256" key="7">
    <source>
        <dbReference type="ARBA" id="ARBA00022989"/>
    </source>
</evidence>
<keyword evidence="3" id="KW-0813">Transport</keyword>
<feature type="transmembrane region" description="Helical" evidence="9">
    <location>
        <begin position="155"/>
        <end position="174"/>
    </location>
</feature>
<dbReference type="PANTHER" id="PTHR43341:SF1">
    <property type="entry name" value="GENERAL AMINO-ACID PERMEASE GAP1"/>
    <property type="match status" value="1"/>
</dbReference>
<reference evidence="11 12" key="1">
    <citation type="submission" date="2018-12" db="EMBL/GenBank/DDBJ databases">
        <authorList>
            <person name="Tiukova I."/>
            <person name="Dainat J."/>
        </authorList>
    </citation>
    <scope>NUCLEOTIDE SEQUENCE [LARGE SCALE GENOMIC DNA]</scope>
</reference>
<gene>
    <name evidence="11" type="ORF">BRENAR_LOCUS1888</name>
</gene>
<dbReference type="NCBIfam" id="TIGR00913">
    <property type="entry name" value="2A0310"/>
    <property type="match status" value="1"/>
</dbReference>
<dbReference type="FunFam" id="1.20.1740.10:FF:000017">
    <property type="entry name" value="Amino acid permease"/>
    <property type="match status" value="1"/>
</dbReference>
<dbReference type="GO" id="GO:0015171">
    <property type="term" value="F:amino acid transmembrane transporter activity"/>
    <property type="evidence" value="ECO:0007669"/>
    <property type="project" value="UniProtKB-ARBA"/>
</dbReference>
<evidence type="ECO:0000256" key="4">
    <source>
        <dbReference type="ARBA" id="ARBA00022475"/>
    </source>
</evidence>
<keyword evidence="12" id="KW-1185">Reference proteome</keyword>
<feature type="transmembrane region" description="Helical" evidence="9">
    <location>
        <begin position="482"/>
        <end position="506"/>
    </location>
</feature>
<dbReference type="FunCoup" id="A0A448YJX3">
    <property type="interactions" value="223"/>
</dbReference>
<feature type="transmembrane region" description="Helical" evidence="9">
    <location>
        <begin position="436"/>
        <end position="462"/>
    </location>
</feature>
<protein>
    <submittedName>
        <fullName evidence="11">DEKNAAC102088</fullName>
    </submittedName>
</protein>
<evidence type="ECO:0000256" key="9">
    <source>
        <dbReference type="SAM" id="Phobius"/>
    </source>
</evidence>
<dbReference type="OrthoDB" id="3900342at2759"/>
<feature type="transmembrane region" description="Helical" evidence="9">
    <location>
        <begin position="263"/>
        <end position="289"/>
    </location>
</feature>
<dbReference type="EMBL" id="CAACVR010000010">
    <property type="protein sequence ID" value="VEU21153.1"/>
    <property type="molecule type" value="Genomic_DNA"/>
</dbReference>
<dbReference type="STRING" id="13370.A0A448YJX3"/>
<feature type="transmembrane region" description="Helical" evidence="9">
    <location>
        <begin position="90"/>
        <end position="109"/>
    </location>
</feature>
<keyword evidence="7 9" id="KW-1133">Transmembrane helix</keyword>
<evidence type="ECO:0000256" key="8">
    <source>
        <dbReference type="ARBA" id="ARBA00023136"/>
    </source>
</evidence>
<keyword evidence="5 9" id="KW-0812">Transmembrane</keyword>
<comment type="subcellular location">
    <subcellularLocation>
        <location evidence="1">Cell membrane</location>
        <topology evidence="1">Multi-pass membrane protein</topology>
    </subcellularLocation>
</comment>
<evidence type="ECO:0000256" key="5">
    <source>
        <dbReference type="ARBA" id="ARBA00022692"/>
    </source>
</evidence>
<dbReference type="Gene3D" id="1.20.1740.10">
    <property type="entry name" value="Amino acid/polyamine transporter I"/>
    <property type="match status" value="1"/>
</dbReference>
<evidence type="ECO:0000259" key="10">
    <source>
        <dbReference type="Pfam" id="PF00324"/>
    </source>
</evidence>
<evidence type="ECO:0000256" key="2">
    <source>
        <dbReference type="ARBA" id="ARBA00006983"/>
    </source>
</evidence>
<feature type="transmembrane region" description="Helical" evidence="9">
    <location>
        <begin position="411"/>
        <end position="430"/>
    </location>
</feature>
<feature type="transmembrane region" description="Helical" evidence="9">
    <location>
        <begin position="310"/>
        <end position="331"/>
    </location>
</feature>
<name>A0A448YJX3_BRENA</name>
<feature type="transmembrane region" description="Helical" evidence="9">
    <location>
        <begin position="518"/>
        <end position="538"/>
    </location>
</feature>
<dbReference type="InterPro" id="IPR004840">
    <property type="entry name" value="Amino_acid_permease_CS"/>
</dbReference>
<evidence type="ECO:0000313" key="12">
    <source>
        <dbReference type="Proteomes" id="UP000290900"/>
    </source>
</evidence>
<dbReference type="PANTHER" id="PTHR43341">
    <property type="entry name" value="AMINO ACID PERMEASE"/>
    <property type="match status" value="1"/>
</dbReference>
<comment type="similarity">
    <text evidence="2">Belongs to the amino acid-polyamine-organocation (APC) superfamily. YAT (TC 2.A.3.10) family.</text>
</comment>
<dbReference type="AlphaFoldDB" id="A0A448YJX3"/>
<evidence type="ECO:0000313" key="11">
    <source>
        <dbReference type="EMBL" id="VEU21153.1"/>
    </source>
</evidence>
<keyword evidence="4" id="KW-1003">Cell membrane</keyword>
<feature type="transmembrane region" description="Helical" evidence="9">
    <location>
        <begin position="194"/>
        <end position="211"/>
    </location>
</feature>
<dbReference type="InterPro" id="IPR050524">
    <property type="entry name" value="APC_YAT"/>
</dbReference>
<dbReference type="GO" id="GO:0005886">
    <property type="term" value="C:plasma membrane"/>
    <property type="evidence" value="ECO:0007669"/>
    <property type="project" value="UniProtKB-SubCell"/>
</dbReference>
<evidence type="ECO:0000256" key="6">
    <source>
        <dbReference type="ARBA" id="ARBA00022970"/>
    </source>
</evidence>
<dbReference type="InterPro" id="IPR004762">
    <property type="entry name" value="Amino_acid_permease_fungi"/>
</dbReference>
<keyword evidence="6" id="KW-0029">Amino-acid transport</keyword>
<organism evidence="11 12">
    <name type="scientific">Brettanomyces naardenensis</name>
    <name type="common">Yeast</name>
    <dbReference type="NCBI Taxonomy" id="13370"/>
    <lineage>
        <taxon>Eukaryota</taxon>
        <taxon>Fungi</taxon>
        <taxon>Dikarya</taxon>
        <taxon>Ascomycota</taxon>
        <taxon>Saccharomycotina</taxon>
        <taxon>Pichiomycetes</taxon>
        <taxon>Pichiales</taxon>
        <taxon>Pichiaceae</taxon>
        <taxon>Brettanomyces</taxon>
    </lineage>
</organism>
<accession>A0A448YJX3</accession>
<dbReference type="InParanoid" id="A0A448YJX3"/>
<dbReference type="InterPro" id="IPR004841">
    <property type="entry name" value="AA-permease/SLC12A_dom"/>
</dbReference>
<dbReference type="Proteomes" id="UP000290900">
    <property type="component" value="Unassembled WGS sequence"/>
</dbReference>